<dbReference type="RefSeq" id="XP_028869563.1">
    <property type="nucleotide sequence ID" value="XM_029013730.1"/>
</dbReference>
<reference evidence="4 5" key="1">
    <citation type="journal article" date="2017" name="BMC Genomics">
        <title>Whole-genome assembly of Babesia ovata and comparative genomics between closely related pathogens.</title>
        <authorList>
            <person name="Yamagishi J."/>
            <person name="Asada M."/>
            <person name="Hakimi H."/>
            <person name="Tanaka T.Q."/>
            <person name="Sugimoto C."/>
            <person name="Kawazu S."/>
        </authorList>
    </citation>
    <scope>NUCLEOTIDE SEQUENCE [LARGE SCALE GENOMIC DNA]</scope>
    <source>
        <strain evidence="4 5">Miyake</strain>
    </source>
</reference>
<keyword evidence="3" id="KW-0732">Signal</keyword>
<keyword evidence="5" id="KW-1185">Reference proteome</keyword>
<feature type="coiled-coil region" evidence="1">
    <location>
        <begin position="235"/>
        <end position="285"/>
    </location>
</feature>
<evidence type="ECO:0000256" key="3">
    <source>
        <dbReference type="SAM" id="SignalP"/>
    </source>
</evidence>
<dbReference type="Gene3D" id="1.10.287.1490">
    <property type="match status" value="1"/>
</dbReference>
<feature type="coiled-coil region" evidence="1">
    <location>
        <begin position="184"/>
        <end position="211"/>
    </location>
</feature>
<feature type="chain" id="PRO_5014151133" description="Extracellular matrix-binding ebh" evidence="3">
    <location>
        <begin position="20"/>
        <end position="983"/>
    </location>
</feature>
<keyword evidence="1" id="KW-0175">Coiled coil</keyword>
<dbReference type="OrthoDB" id="367085at2759"/>
<evidence type="ECO:0000256" key="2">
    <source>
        <dbReference type="SAM" id="MobiDB-lite"/>
    </source>
</evidence>
<accession>A0A2H6KK11</accession>
<proteinExistence type="predicted"/>
<feature type="signal peptide" evidence="3">
    <location>
        <begin position="1"/>
        <end position="19"/>
    </location>
</feature>
<feature type="compositionally biased region" description="Polar residues" evidence="2">
    <location>
        <begin position="106"/>
        <end position="115"/>
    </location>
</feature>
<feature type="region of interest" description="Disordered" evidence="2">
    <location>
        <begin position="103"/>
        <end position="131"/>
    </location>
</feature>
<dbReference type="VEuPathDB" id="PiroplasmaDB:BOVATA_048130"/>
<organism evidence="4 5">
    <name type="scientific">Babesia ovata</name>
    <dbReference type="NCBI Taxonomy" id="189622"/>
    <lineage>
        <taxon>Eukaryota</taxon>
        <taxon>Sar</taxon>
        <taxon>Alveolata</taxon>
        <taxon>Apicomplexa</taxon>
        <taxon>Aconoidasida</taxon>
        <taxon>Piroplasmida</taxon>
        <taxon>Babesiidae</taxon>
        <taxon>Babesia</taxon>
    </lineage>
</organism>
<sequence length="983" mass="108902">MCYFTSFNLYLTFFPLSSLTTFDLPSQPPSSASIDWLIQVKHGNGGEGKGLEELAKALKKLIGDAIEKAETSLEKRKKELECHKDFEHCKVLKEKIKEAKSDEKSMLQSEYNSHYSEVHGSESKRQSGEKDLAERRISLGNLAGQLSGFVGGGEEVKNAILKGLHSNVNQLEKLLQASCGDKGCDGHRSQIDGLKKELDKLKNNLKEEHNTPVNLAKILTDCNLYPSDGPLKQLNVSIPQKIQKLNNKIENLKNDVNQSKNASEIDKLNKDLQSHNASMRSLKTLSELCDFAGKINENHDNTKKLLDNLCTGLEKFLGYSSGNYTGEGIVYSDLDRLCDGVMAFLHGVLESVKEDENVTTYDKNNDIKNLPTKIGEFMHNGSNDFQDAITQVSEALRAWSGELEERTTKLTGTLESLSTNIDSNISSVGELHDFDVAAKQWRTAVVGALEGTLRDARLAIEKLDNPLQAKLKTDFENIKVRIHDFADNAKRDQEELVKLKSTVETELGKLRDEIIKEAREKCQHCIALLTTAFRSNIQDPIMQVIRGFYTVRDDLEKWSKKAKEVVERALQRCTEIIEKLNGSGAGSKGERKTVEDAVTALHDNADKLMTAVEFAKVKLGLEAEATQTALKTLDTAIKMDLNCVKNAINLGIKEYVEKLGKAFSEGAGAATMSPLDTSRKPGVEAFKSMLKNGALYTVLDTSKAASAPSPAYGLEWALHGMSTHLNHYLRNGSDVVSKIVDDFMKPVDGQLPKIDNSQLVNIDNVPTFSHYHGGKGDGGKKRALHDAIDQIKIEVNKRLESPEVKNITNDKLDEALKLVNENLTKFTKAVKDVIDDRGWARGSSSPAPDRGVKNLLQDLQKMVDDSGSGNTYGIAKRLDEIKTAIGIILNKKDAPDPKNTLEEIFRQADKFHDSTIPGAVNGCVSGIISSLQKKVAEKIGNIKYEAFKRYVASAQQQLREVRKDIDDRSSTIKNTIEDDKRKD</sequence>
<comment type="caution">
    <text evidence="4">The sequence shown here is derived from an EMBL/GenBank/DDBJ whole genome shotgun (WGS) entry which is preliminary data.</text>
</comment>
<evidence type="ECO:0000256" key="1">
    <source>
        <dbReference type="SAM" id="Coils"/>
    </source>
</evidence>
<dbReference type="EMBL" id="BDSA01000032">
    <property type="protein sequence ID" value="GBE63320.1"/>
    <property type="molecule type" value="Genomic_DNA"/>
</dbReference>
<protein>
    <recommendedName>
        <fullName evidence="6">Extracellular matrix-binding ebh</fullName>
    </recommendedName>
</protein>
<evidence type="ECO:0008006" key="6">
    <source>
        <dbReference type="Google" id="ProtNLM"/>
    </source>
</evidence>
<name>A0A2H6KK11_9APIC</name>
<feature type="compositionally biased region" description="Basic and acidic residues" evidence="2">
    <location>
        <begin position="116"/>
        <end position="131"/>
    </location>
</feature>
<dbReference type="AlphaFoldDB" id="A0A2H6KK11"/>
<evidence type="ECO:0000313" key="4">
    <source>
        <dbReference type="EMBL" id="GBE63320.1"/>
    </source>
</evidence>
<dbReference type="GeneID" id="39877090"/>
<evidence type="ECO:0000313" key="5">
    <source>
        <dbReference type="Proteomes" id="UP000236319"/>
    </source>
</evidence>
<dbReference type="Proteomes" id="UP000236319">
    <property type="component" value="Unassembled WGS sequence"/>
</dbReference>
<gene>
    <name evidence="4" type="ORF">BOVATA_048130</name>
</gene>